<accession>A0A0R2CXV4</accession>
<evidence type="ECO:0000313" key="2">
    <source>
        <dbReference type="EMBL" id="KRM92891.1"/>
    </source>
</evidence>
<keyword evidence="3" id="KW-1185">Reference proteome</keyword>
<feature type="domain" description="Helix-turn-helix" evidence="1">
    <location>
        <begin position="41"/>
        <end position="83"/>
    </location>
</feature>
<dbReference type="OrthoDB" id="2876156at2"/>
<comment type="caution">
    <text evidence="2">The sequence shown here is derived from an EMBL/GenBank/DDBJ whole genome shotgun (WGS) entry which is preliminary data.</text>
</comment>
<name>A0A0R2CXV4_9LACO</name>
<sequence length="88" mass="10419">MEIQFLSDEMQNEIKQSIIDLAQATFEKASNQHVPQFMNKKTAAKYLNVSQVTFDKWTVNKELPEIRIDGCVRYDRRDLDKFMLSFKN</sequence>
<reference evidence="2 3" key="1">
    <citation type="journal article" date="2015" name="Genome Announc.">
        <title>Expanding the biotechnology potential of lactobacilli through comparative genomics of 213 strains and associated genera.</title>
        <authorList>
            <person name="Sun Z."/>
            <person name="Harris H.M."/>
            <person name="McCann A."/>
            <person name="Guo C."/>
            <person name="Argimon S."/>
            <person name="Zhang W."/>
            <person name="Yang X."/>
            <person name="Jeffery I.B."/>
            <person name="Cooney J.C."/>
            <person name="Kagawa T.F."/>
            <person name="Liu W."/>
            <person name="Song Y."/>
            <person name="Salvetti E."/>
            <person name="Wrobel A."/>
            <person name="Rasinkangas P."/>
            <person name="Parkhill J."/>
            <person name="Rea M.C."/>
            <person name="O'Sullivan O."/>
            <person name="Ritari J."/>
            <person name="Douillard F.P."/>
            <person name="Paul Ross R."/>
            <person name="Yang R."/>
            <person name="Briner A.E."/>
            <person name="Felis G.E."/>
            <person name="de Vos W.M."/>
            <person name="Barrangou R."/>
            <person name="Klaenhammer T.R."/>
            <person name="Caufield P.W."/>
            <person name="Cui Y."/>
            <person name="Zhang H."/>
            <person name="O'Toole P.W."/>
        </authorList>
    </citation>
    <scope>NUCLEOTIDE SEQUENCE [LARGE SCALE GENOMIC DNA]</scope>
    <source>
        <strain evidence="2 3">DSM 20253</strain>
    </source>
</reference>
<dbReference type="STRING" id="1423796.FC24_GL000910"/>
<dbReference type="SUPFAM" id="SSF46955">
    <property type="entry name" value="Putative DNA-binding domain"/>
    <property type="match status" value="1"/>
</dbReference>
<gene>
    <name evidence="2" type="ORF">FC24_GL000910</name>
</gene>
<protein>
    <recommendedName>
        <fullName evidence="1">Helix-turn-helix domain-containing protein</fullName>
    </recommendedName>
</protein>
<dbReference type="RefSeq" id="WP_057874913.1">
    <property type="nucleotide sequence ID" value="NZ_AYYI01000105.1"/>
</dbReference>
<evidence type="ECO:0000259" key="1">
    <source>
        <dbReference type="Pfam" id="PF12728"/>
    </source>
</evidence>
<dbReference type="PATRIC" id="fig|1423796.3.peg.931"/>
<dbReference type="EMBL" id="AYYI01000105">
    <property type="protein sequence ID" value="KRM92891.1"/>
    <property type="molecule type" value="Genomic_DNA"/>
</dbReference>
<dbReference type="InterPro" id="IPR041657">
    <property type="entry name" value="HTH_17"/>
</dbReference>
<evidence type="ECO:0000313" key="3">
    <source>
        <dbReference type="Proteomes" id="UP000051638"/>
    </source>
</evidence>
<dbReference type="Pfam" id="PF12728">
    <property type="entry name" value="HTH_17"/>
    <property type="match status" value="1"/>
</dbReference>
<dbReference type="Proteomes" id="UP000051638">
    <property type="component" value="Unassembled WGS sequence"/>
</dbReference>
<dbReference type="AlphaFoldDB" id="A0A0R2CXV4"/>
<dbReference type="InterPro" id="IPR009061">
    <property type="entry name" value="DNA-bd_dom_put_sf"/>
</dbReference>
<proteinExistence type="predicted"/>
<organism evidence="2 3">
    <name type="scientific">Loigolactobacillus rennini DSM 20253</name>
    <dbReference type="NCBI Taxonomy" id="1423796"/>
    <lineage>
        <taxon>Bacteria</taxon>
        <taxon>Bacillati</taxon>
        <taxon>Bacillota</taxon>
        <taxon>Bacilli</taxon>
        <taxon>Lactobacillales</taxon>
        <taxon>Lactobacillaceae</taxon>
        <taxon>Loigolactobacillus</taxon>
    </lineage>
</organism>